<protein>
    <submittedName>
        <fullName evidence="3">Teichoic acid biosynthesis protein</fullName>
    </submittedName>
</protein>
<accession>A0A0G0K5R8</accession>
<evidence type="ECO:0000256" key="1">
    <source>
        <dbReference type="ARBA" id="ARBA00022676"/>
    </source>
</evidence>
<evidence type="ECO:0000313" key="3">
    <source>
        <dbReference type="EMBL" id="KKQ35996.1"/>
    </source>
</evidence>
<dbReference type="Pfam" id="PF03808">
    <property type="entry name" value="Glyco_tran_WecG"/>
    <property type="match status" value="1"/>
</dbReference>
<name>A0A0G0K5R8_9BACT</name>
<evidence type="ECO:0000313" key="4">
    <source>
        <dbReference type="Proteomes" id="UP000034591"/>
    </source>
</evidence>
<proteinExistence type="predicted"/>
<dbReference type="STRING" id="1618545.US53_C0067G0009"/>
<organism evidence="3 4">
    <name type="scientific">Candidatus Woesebacteria bacterium GW2011_GWA1_37_7</name>
    <dbReference type="NCBI Taxonomy" id="1618545"/>
    <lineage>
        <taxon>Bacteria</taxon>
        <taxon>Candidatus Woeseibacteriota</taxon>
    </lineage>
</organism>
<dbReference type="GO" id="GO:0016758">
    <property type="term" value="F:hexosyltransferase activity"/>
    <property type="evidence" value="ECO:0007669"/>
    <property type="project" value="TreeGrafter"/>
</dbReference>
<dbReference type="InterPro" id="IPR004629">
    <property type="entry name" value="WecG_TagA_CpsF"/>
</dbReference>
<dbReference type="PANTHER" id="PTHR34136:SF1">
    <property type="entry name" value="UDP-N-ACETYL-D-MANNOSAMINURONIC ACID TRANSFERASE"/>
    <property type="match status" value="1"/>
</dbReference>
<dbReference type="Proteomes" id="UP000034591">
    <property type="component" value="Unassembled WGS sequence"/>
</dbReference>
<keyword evidence="2" id="KW-0808">Transferase</keyword>
<dbReference type="AlphaFoldDB" id="A0A0G0K5R8"/>
<gene>
    <name evidence="3" type="ORF">US53_C0067G0009</name>
</gene>
<dbReference type="PANTHER" id="PTHR34136">
    <property type="match status" value="1"/>
</dbReference>
<reference evidence="3 4" key="1">
    <citation type="journal article" date="2015" name="Nature">
        <title>rRNA introns, odd ribosomes, and small enigmatic genomes across a large radiation of phyla.</title>
        <authorList>
            <person name="Brown C.T."/>
            <person name="Hug L.A."/>
            <person name="Thomas B.C."/>
            <person name="Sharon I."/>
            <person name="Castelle C.J."/>
            <person name="Singh A."/>
            <person name="Wilkins M.J."/>
            <person name="Williams K.H."/>
            <person name="Banfield J.F."/>
        </authorList>
    </citation>
    <scope>NUCLEOTIDE SEQUENCE [LARGE SCALE GENOMIC DNA]</scope>
</reference>
<sequence>MVVGGTFDYISGKAKAPPKFLEKLELEWLWRLIREPKRLKRITSAVAGFPYKVFEYKLYEGYR</sequence>
<evidence type="ECO:0000256" key="2">
    <source>
        <dbReference type="ARBA" id="ARBA00022679"/>
    </source>
</evidence>
<dbReference type="EMBL" id="LBTI01000067">
    <property type="protein sequence ID" value="KKQ35996.1"/>
    <property type="molecule type" value="Genomic_DNA"/>
</dbReference>
<keyword evidence="1" id="KW-0328">Glycosyltransferase</keyword>
<comment type="caution">
    <text evidence="3">The sequence shown here is derived from an EMBL/GenBank/DDBJ whole genome shotgun (WGS) entry which is preliminary data.</text>
</comment>